<dbReference type="Proteomes" id="UP000244722">
    <property type="component" value="Unassembled WGS sequence"/>
</dbReference>
<sequence length="96" mass="11121">MAEPQANEFRTGDIITITFAIITAIVGLFQLFPRWRFWEPTQPILPITHQELRPVLVVNCIGQLNFQSLEHEADLERDPPPTPRVRKNIGRRFTEA</sequence>
<gene>
    <name evidence="3" type="ORF">B9Z19DRAFT_1120171</name>
</gene>
<evidence type="ECO:0000313" key="3">
    <source>
        <dbReference type="EMBL" id="PUU82786.1"/>
    </source>
</evidence>
<feature type="region of interest" description="Disordered" evidence="1">
    <location>
        <begin position="72"/>
        <end position="96"/>
    </location>
</feature>
<dbReference type="OrthoDB" id="5385208at2759"/>
<organism evidence="3 4">
    <name type="scientific">Tuber borchii</name>
    <name type="common">White truffle</name>
    <dbReference type="NCBI Taxonomy" id="42251"/>
    <lineage>
        <taxon>Eukaryota</taxon>
        <taxon>Fungi</taxon>
        <taxon>Dikarya</taxon>
        <taxon>Ascomycota</taxon>
        <taxon>Pezizomycotina</taxon>
        <taxon>Pezizomycetes</taxon>
        <taxon>Pezizales</taxon>
        <taxon>Tuberaceae</taxon>
        <taxon>Tuber</taxon>
    </lineage>
</organism>
<proteinExistence type="predicted"/>
<feature type="transmembrane region" description="Helical" evidence="2">
    <location>
        <begin position="14"/>
        <end position="32"/>
    </location>
</feature>
<accession>A0A2T7A4W1</accession>
<protein>
    <submittedName>
        <fullName evidence="3">Uncharacterized protein</fullName>
    </submittedName>
</protein>
<keyword evidence="2" id="KW-0812">Transmembrane</keyword>
<dbReference type="AlphaFoldDB" id="A0A2T7A4W1"/>
<name>A0A2T7A4W1_TUBBO</name>
<keyword evidence="2" id="KW-1133">Transmembrane helix</keyword>
<keyword evidence="2" id="KW-0472">Membrane</keyword>
<evidence type="ECO:0000256" key="2">
    <source>
        <dbReference type="SAM" id="Phobius"/>
    </source>
</evidence>
<comment type="caution">
    <text evidence="3">The sequence shown here is derived from an EMBL/GenBank/DDBJ whole genome shotgun (WGS) entry which is preliminary data.</text>
</comment>
<dbReference type="EMBL" id="NESQ01000022">
    <property type="protein sequence ID" value="PUU82786.1"/>
    <property type="molecule type" value="Genomic_DNA"/>
</dbReference>
<evidence type="ECO:0000256" key="1">
    <source>
        <dbReference type="SAM" id="MobiDB-lite"/>
    </source>
</evidence>
<evidence type="ECO:0000313" key="4">
    <source>
        <dbReference type="Proteomes" id="UP000244722"/>
    </source>
</evidence>
<reference evidence="3 4" key="1">
    <citation type="submission" date="2017-04" db="EMBL/GenBank/DDBJ databases">
        <title>Draft genome sequence of Tuber borchii Vittad., a whitish edible truffle.</title>
        <authorList>
            <consortium name="DOE Joint Genome Institute"/>
            <person name="Murat C."/>
            <person name="Kuo A."/>
            <person name="Barry K.W."/>
            <person name="Clum A."/>
            <person name="Dockter R.B."/>
            <person name="Fauchery L."/>
            <person name="Iotti M."/>
            <person name="Kohler A."/>
            <person name="Labutti K."/>
            <person name="Lindquist E.A."/>
            <person name="Lipzen A."/>
            <person name="Ohm R.A."/>
            <person name="Wang M."/>
            <person name="Grigoriev I.V."/>
            <person name="Zambonelli A."/>
            <person name="Martin F.M."/>
        </authorList>
    </citation>
    <scope>NUCLEOTIDE SEQUENCE [LARGE SCALE GENOMIC DNA]</scope>
    <source>
        <strain evidence="3 4">Tbo3840</strain>
    </source>
</reference>
<keyword evidence="4" id="KW-1185">Reference proteome</keyword>